<feature type="domain" description="Cyclic nucleotide-binding" evidence="1">
    <location>
        <begin position="11"/>
        <end position="114"/>
    </location>
</feature>
<keyword evidence="3" id="KW-1185">Reference proteome</keyword>
<gene>
    <name evidence="2" type="ORF">GLV81_16995</name>
</gene>
<dbReference type="EMBL" id="CP046566">
    <property type="protein sequence ID" value="QGW29585.1"/>
    <property type="molecule type" value="Genomic_DNA"/>
</dbReference>
<proteinExistence type="predicted"/>
<dbReference type="CDD" id="cd00038">
    <property type="entry name" value="CAP_ED"/>
    <property type="match status" value="1"/>
</dbReference>
<dbReference type="InterPro" id="IPR014710">
    <property type="entry name" value="RmlC-like_jellyroll"/>
</dbReference>
<organism evidence="2 3">
    <name type="scientific">Phnomibacter ginsenosidimutans</name>
    <dbReference type="NCBI Taxonomy" id="2676868"/>
    <lineage>
        <taxon>Bacteria</taxon>
        <taxon>Pseudomonadati</taxon>
        <taxon>Bacteroidota</taxon>
        <taxon>Chitinophagia</taxon>
        <taxon>Chitinophagales</taxon>
        <taxon>Chitinophagaceae</taxon>
        <taxon>Phnomibacter</taxon>
    </lineage>
</organism>
<dbReference type="Gene3D" id="2.60.120.10">
    <property type="entry name" value="Jelly Rolls"/>
    <property type="match status" value="1"/>
</dbReference>
<evidence type="ECO:0000313" key="2">
    <source>
        <dbReference type="EMBL" id="QGW29585.1"/>
    </source>
</evidence>
<evidence type="ECO:0000313" key="3">
    <source>
        <dbReference type="Proteomes" id="UP000426027"/>
    </source>
</evidence>
<protein>
    <submittedName>
        <fullName evidence="2">Cyclic nucleotide-binding domain-containing protein</fullName>
    </submittedName>
</protein>
<dbReference type="InterPro" id="IPR000595">
    <property type="entry name" value="cNMP-bd_dom"/>
</dbReference>
<evidence type="ECO:0000259" key="1">
    <source>
        <dbReference type="PROSITE" id="PS50042"/>
    </source>
</evidence>
<reference evidence="2 3" key="1">
    <citation type="submission" date="2019-11" db="EMBL/GenBank/DDBJ databases">
        <authorList>
            <person name="Im W.T."/>
        </authorList>
    </citation>
    <scope>NUCLEOTIDE SEQUENCE [LARGE SCALE GENOMIC DNA]</scope>
    <source>
        <strain evidence="2 3">SB-02</strain>
    </source>
</reference>
<sequence length="189" mass="22063">MSASLRDYIESIVSISDDEFDYILGAFVPITVAKGEVLLHQEHVCNYFYFVESGAIRMYTVRESGEESTRYINTEGQMGTALVSFMNHQPSFEAIQAIEKSEIQRISYTRFHELARKIPAWQQLYVTLLERALQYNIFRLETFLTMDAHARYEWLSQSHPEYLQRFPVKLLSSFLGISRETLSRLRAIN</sequence>
<dbReference type="KEGG" id="fls:GLV81_16995"/>
<dbReference type="SUPFAM" id="SSF51206">
    <property type="entry name" value="cAMP-binding domain-like"/>
    <property type="match status" value="1"/>
</dbReference>
<dbReference type="Proteomes" id="UP000426027">
    <property type="component" value="Chromosome"/>
</dbReference>
<dbReference type="RefSeq" id="WP_157479937.1">
    <property type="nucleotide sequence ID" value="NZ_CP046566.1"/>
</dbReference>
<dbReference type="InterPro" id="IPR018490">
    <property type="entry name" value="cNMP-bd_dom_sf"/>
</dbReference>
<dbReference type="Pfam" id="PF00027">
    <property type="entry name" value="cNMP_binding"/>
    <property type="match status" value="1"/>
</dbReference>
<dbReference type="PROSITE" id="PS50042">
    <property type="entry name" value="CNMP_BINDING_3"/>
    <property type="match status" value="1"/>
</dbReference>
<dbReference type="AlphaFoldDB" id="A0A6I6GM64"/>
<accession>A0A6I6GM64</accession>
<name>A0A6I6GM64_9BACT</name>